<keyword evidence="4" id="KW-1185">Reference proteome</keyword>
<keyword evidence="2" id="KW-1133">Transmembrane helix</keyword>
<name>A0ABT2CJ36_9ACTN</name>
<dbReference type="RefSeq" id="WP_258787982.1">
    <property type="nucleotide sequence ID" value="NZ_JANUGQ010000010.1"/>
</dbReference>
<evidence type="ECO:0000313" key="4">
    <source>
        <dbReference type="Proteomes" id="UP001431313"/>
    </source>
</evidence>
<feature type="transmembrane region" description="Helical" evidence="2">
    <location>
        <begin position="6"/>
        <end position="30"/>
    </location>
</feature>
<sequence length="205" mass="20109">MTGSPVVPALGLAAVAAAGCVWYVPSLADLRAGADRPASRRLAATGCLTGWSSVALLVPLLLLAPGWAALGTAVAGAAATVVLRLRAVAVRRREEWEAAVDWAALRLPGPLPGDGRGRTGSPGRVAAWLGLAPAAAVVLVLGAAALGAGPPALLLGPVVPVVAVVVLVARAAGRPRGGPAAVPAIPAQRTRGGRTSGRPGGAART</sequence>
<comment type="caution">
    <text evidence="3">The sequence shown here is derived from an EMBL/GenBank/DDBJ whole genome shotgun (WGS) entry which is preliminary data.</text>
</comment>
<feature type="transmembrane region" description="Helical" evidence="2">
    <location>
        <begin position="125"/>
        <end position="146"/>
    </location>
</feature>
<evidence type="ECO:0000256" key="2">
    <source>
        <dbReference type="SAM" id="Phobius"/>
    </source>
</evidence>
<feature type="compositionally biased region" description="Gly residues" evidence="1">
    <location>
        <begin position="194"/>
        <end position="205"/>
    </location>
</feature>
<organism evidence="3 4">
    <name type="scientific">Streptomyces pyxinae</name>
    <dbReference type="NCBI Taxonomy" id="2970734"/>
    <lineage>
        <taxon>Bacteria</taxon>
        <taxon>Bacillati</taxon>
        <taxon>Actinomycetota</taxon>
        <taxon>Actinomycetes</taxon>
        <taxon>Kitasatosporales</taxon>
        <taxon>Streptomycetaceae</taxon>
        <taxon>Streptomyces</taxon>
    </lineage>
</organism>
<dbReference type="EMBL" id="JANUGQ010000010">
    <property type="protein sequence ID" value="MCS0636721.1"/>
    <property type="molecule type" value="Genomic_DNA"/>
</dbReference>
<feature type="transmembrane region" description="Helical" evidence="2">
    <location>
        <begin position="152"/>
        <end position="169"/>
    </location>
</feature>
<evidence type="ECO:0000313" key="3">
    <source>
        <dbReference type="EMBL" id="MCS0636721.1"/>
    </source>
</evidence>
<evidence type="ECO:0000256" key="1">
    <source>
        <dbReference type="SAM" id="MobiDB-lite"/>
    </source>
</evidence>
<gene>
    <name evidence="3" type="ORF">NX801_13835</name>
</gene>
<protein>
    <recommendedName>
        <fullName evidence="5">Secreted protein</fullName>
    </recommendedName>
</protein>
<reference evidence="3" key="1">
    <citation type="submission" date="2022-08" db="EMBL/GenBank/DDBJ databases">
        <authorList>
            <person name="Somphong A."/>
            <person name="Phongsopitanun W."/>
        </authorList>
    </citation>
    <scope>NUCLEOTIDE SEQUENCE</scope>
    <source>
        <strain evidence="3">LP05-1</strain>
    </source>
</reference>
<accession>A0ABT2CJ36</accession>
<proteinExistence type="predicted"/>
<feature type="region of interest" description="Disordered" evidence="1">
    <location>
        <begin position="174"/>
        <end position="205"/>
    </location>
</feature>
<evidence type="ECO:0008006" key="5">
    <source>
        <dbReference type="Google" id="ProtNLM"/>
    </source>
</evidence>
<feature type="compositionally biased region" description="Low complexity" evidence="1">
    <location>
        <begin position="174"/>
        <end position="190"/>
    </location>
</feature>
<keyword evidence="2" id="KW-0812">Transmembrane</keyword>
<feature type="transmembrane region" description="Helical" evidence="2">
    <location>
        <begin position="67"/>
        <end position="85"/>
    </location>
</feature>
<dbReference type="Proteomes" id="UP001431313">
    <property type="component" value="Unassembled WGS sequence"/>
</dbReference>
<keyword evidence="2" id="KW-0472">Membrane</keyword>